<evidence type="ECO:0000256" key="1">
    <source>
        <dbReference type="ARBA" id="ARBA00022603"/>
    </source>
</evidence>
<gene>
    <name evidence="4" type="ORF">ACFQHR_17145</name>
</gene>
<keyword evidence="5" id="KW-1185">Reference proteome</keyword>
<dbReference type="GO" id="GO:0008168">
    <property type="term" value="F:methyltransferase activity"/>
    <property type="evidence" value="ECO:0007669"/>
    <property type="project" value="UniProtKB-KW"/>
</dbReference>
<dbReference type="Gene3D" id="3.40.50.150">
    <property type="entry name" value="Vaccinia Virus protein VP39"/>
    <property type="match status" value="1"/>
</dbReference>
<evidence type="ECO:0000256" key="2">
    <source>
        <dbReference type="ARBA" id="ARBA00022679"/>
    </source>
</evidence>
<dbReference type="RefSeq" id="WP_066616107.1">
    <property type="nucleotide sequence ID" value="NZ_JBHSYQ010000015.1"/>
</dbReference>
<accession>A0ABW2DNS8</accession>
<protein>
    <submittedName>
        <fullName evidence="4">Class I SAM-dependent methyltransferase</fullName>
    </submittedName>
</protein>
<dbReference type="InterPro" id="IPR041698">
    <property type="entry name" value="Methyltransf_25"/>
</dbReference>
<dbReference type="SUPFAM" id="SSF53335">
    <property type="entry name" value="S-adenosyl-L-methionine-dependent methyltransferases"/>
    <property type="match status" value="1"/>
</dbReference>
<dbReference type="PANTHER" id="PTHR43861:SF1">
    <property type="entry name" value="TRANS-ACONITATE 2-METHYLTRANSFERASE"/>
    <property type="match status" value="1"/>
</dbReference>
<name>A0ABW2DNS8_9BACT</name>
<dbReference type="Pfam" id="PF13649">
    <property type="entry name" value="Methyltransf_25"/>
    <property type="match status" value="1"/>
</dbReference>
<evidence type="ECO:0000313" key="5">
    <source>
        <dbReference type="Proteomes" id="UP001596405"/>
    </source>
</evidence>
<sequence>MAIPLYEKSSIKEIEERFDQDVERFANLETGQLSTIDAPLCLELITEAALYSTPQAHRLLDVGCGAGNFTLKMLSKIPDLDCTLLDLSQPMLDKAKERVLPKTAGKVGTLRGDIREIIFPEHQYDIILAGAVLHHLRDEEDWEFVFQKLYNALREGGSLWISDLVVHDSPEINKMFWQRYADYLTSVGGPEYTDLVLAYIEKEDSPRSVSFQLELLQKVGFRQTELLHKNGCFAAFGAVK</sequence>
<evidence type="ECO:0000259" key="3">
    <source>
        <dbReference type="Pfam" id="PF13649"/>
    </source>
</evidence>
<reference evidence="5" key="1">
    <citation type="journal article" date="2019" name="Int. J. Syst. Evol. Microbiol.">
        <title>The Global Catalogue of Microorganisms (GCM) 10K type strain sequencing project: providing services to taxonomists for standard genome sequencing and annotation.</title>
        <authorList>
            <consortium name="The Broad Institute Genomics Platform"/>
            <consortium name="The Broad Institute Genome Sequencing Center for Infectious Disease"/>
            <person name="Wu L."/>
            <person name="Ma J."/>
        </authorList>
    </citation>
    <scope>NUCLEOTIDE SEQUENCE [LARGE SCALE GENOMIC DNA]</scope>
    <source>
        <strain evidence="5">CGMCC 4.7393</strain>
    </source>
</reference>
<dbReference type="InterPro" id="IPR029063">
    <property type="entry name" value="SAM-dependent_MTases_sf"/>
</dbReference>
<evidence type="ECO:0000313" key="4">
    <source>
        <dbReference type="EMBL" id="MFC6999365.1"/>
    </source>
</evidence>
<feature type="domain" description="Methyltransferase" evidence="3">
    <location>
        <begin position="60"/>
        <end position="157"/>
    </location>
</feature>
<proteinExistence type="predicted"/>
<dbReference type="EMBL" id="JBHSYQ010000015">
    <property type="protein sequence ID" value="MFC6999365.1"/>
    <property type="molecule type" value="Genomic_DNA"/>
</dbReference>
<keyword evidence="1 4" id="KW-0489">Methyltransferase</keyword>
<keyword evidence="2" id="KW-0808">Transferase</keyword>
<dbReference type="PANTHER" id="PTHR43861">
    <property type="entry name" value="TRANS-ACONITATE 2-METHYLTRANSFERASE-RELATED"/>
    <property type="match status" value="1"/>
</dbReference>
<dbReference type="InterPro" id="IPR016461">
    <property type="entry name" value="COMT-like"/>
</dbReference>
<comment type="caution">
    <text evidence="4">The sequence shown here is derived from an EMBL/GenBank/DDBJ whole genome shotgun (WGS) entry which is preliminary data.</text>
</comment>
<dbReference type="GO" id="GO:0032259">
    <property type="term" value="P:methylation"/>
    <property type="evidence" value="ECO:0007669"/>
    <property type="project" value="UniProtKB-KW"/>
</dbReference>
<dbReference type="Proteomes" id="UP001596405">
    <property type="component" value="Unassembled WGS sequence"/>
</dbReference>
<dbReference type="CDD" id="cd02440">
    <property type="entry name" value="AdoMet_MTases"/>
    <property type="match status" value="1"/>
</dbReference>
<organism evidence="4 5">
    <name type="scientific">Rufibacter roseus</name>
    <dbReference type="NCBI Taxonomy" id="1567108"/>
    <lineage>
        <taxon>Bacteria</taxon>
        <taxon>Pseudomonadati</taxon>
        <taxon>Bacteroidota</taxon>
        <taxon>Cytophagia</taxon>
        <taxon>Cytophagales</taxon>
        <taxon>Hymenobacteraceae</taxon>
        <taxon>Rufibacter</taxon>
    </lineage>
</organism>
<dbReference type="PROSITE" id="PS51683">
    <property type="entry name" value="SAM_OMT_II"/>
    <property type="match status" value="1"/>
</dbReference>